<organism evidence="1 2">
    <name type="scientific">Streptomyces sp. 900129855</name>
    <dbReference type="NCBI Taxonomy" id="3155129"/>
    <lineage>
        <taxon>Bacteria</taxon>
        <taxon>Bacillati</taxon>
        <taxon>Actinomycetota</taxon>
        <taxon>Actinomycetes</taxon>
        <taxon>Kitasatosporales</taxon>
        <taxon>Streptomycetaceae</taxon>
        <taxon>Streptomyces</taxon>
    </lineage>
</organism>
<reference evidence="1 2" key="1">
    <citation type="submission" date="2024-06" db="EMBL/GenBank/DDBJ databases">
        <title>The Natural Products Discovery Center: Release of the First 8490 Sequenced Strains for Exploring Actinobacteria Biosynthetic Diversity.</title>
        <authorList>
            <person name="Kalkreuter E."/>
            <person name="Kautsar S.A."/>
            <person name="Yang D."/>
            <person name="Bader C.D."/>
            <person name="Teijaro C.N."/>
            <person name="Fluegel L."/>
            <person name="Davis C.M."/>
            <person name="Simpson J.R."/>
            <person name="Lauterbach L."/>
            <person name="Steele A.D."/>
            <person name="Gui C."/>
            <person name="Meng S."/>
            <person name="Li G."/>
            <person name="Viehrig K."/>
            <person name="Ye F."/>
            <person name="Su P."/>
            <person name="Kiefer A.F."/>
            <person name="Nichols A."/>
            <person name="Cepeda A.J."/>
            <person name="Yan W."/>
            <person name="Fan B."/>
            <person name="Jiang Y."/>
            <person name="Adhikari A."/>
            <person name="Zheng C.-J."/>
            <person name="Schuster L."/>
            <person name="Cowan T.M."/>
            <person name="Smanski M.J."/>
            <person name="Chevrette M.G."/>
            <person name="De Carvalho L.P.S."/>
            <person name="Shen B."/>
        </authorList>
    </citation>
    <scope>NUCLEOTIDE SEQUENCE [LARGE SCALE GENOMIC DNA]</scope>
    <source>
        <strain evidence="1 2">NPDC033843</strain>
    </source>
</reference>
<evidence type="ECO:0000313" key="2">
    <source>
        <dbReference type="Proteomes" id="UP001550739"/>
    </source>
</evidence>
<dbReference type="EMBL" id="JBEZVE010000012">
    <property type="protein sequence ID" value="MEU3783339.1"/>
    <property type="molecule type" value="Genomic_DNA"/>
</dbReference>
<keyword evidence="2" id="KW-1185">Reference proteome</keyword>
<dbReference type="Proteomes" id="UP001550739">
    <property type="component" value="Unassembled WGS sequence"/>
</dbReference>
<comment type="caution">
    <text evidence="1">The sequence shown here is derived from an EMBL/GenBank/DDBJ whole genome shotgun (WGS) entry which is preliminary data.</text>
</comment>
<evidence type="ECO:0000313" key="1">
    <source>
        <dbReference type="EMBL" id="MEU3783339.1"/>
    </source>
</evidence>
<gene>
    <name evidence="1" type="ORF">AB0E89_22800</name>
</gene>
<sequence>MSDSTPGPDWRRMKPADFGARAKINQDALFLVDEPDACGTDALDGYGFGAVLWVGQADAPAADAEARAEYPRRAVEPDGTVHAARYAGDREHFTTACAAYPAPTVDRLEHSSDRKVTCLDCTR</sequence>
<proteinExistence type="predicted"/>
<accession>A0ABV2ZLA1</accession>
<dbReference type="RefSeq" id="WP_334578210.1">
    <property type="nucleotide sequence ID" value="NZ_JBEZVE010000012.1"/>
</dbReference>
<name>A0ABV2ZLA1_9ACTN</name>
<protein>
    <submittedName>
        <fullName evidence="1">Uncharacterized protein</fullName>
    </submittedName>
</protein>